<sequence length="426" mass="48597">MSKRKKNTKNDDYLYWDEMSDDPLKEILGDLYTASGSSSESSSDSSPETPKHQPESQKGQKKQNNNIYKCSQCTKELKSISGLRGHMRSHGIESVRPRDYRINHLASHSQPNRHPLSDKDIFDAEYEQIVNIAVKEAQKDNIYRDLLPEAAIQFDKLNVADLKEKTELEMYNVLLSYNSDCSLEQGRESLFANFHQLRLKTSFVNAISSHCNLQPHLVQTILRLLLKVSLNAIASLSAKDVERHISSLSESQKKVMHYIAGYLLRTMKRMKMDKEIRENFVKLCSTTKNDTVPESKWTSSLDRGGLMYPSTKFFELVLLFEKEISTHVNIDNPSANCMAIAPLTEAIMSCHAIQCQWECITSGIDDITASKVFELIITKFLRVRGYDTARLLKHRHKKSKKSTSKTGRRCGFRKGLKEKRGSAPPK</sequence>
<dbReference type="AlphaFoldDB" id="A0A8J1UXK0"/>
<evidence type="ECO:0000313" key="2">
    <source>
        <dbReference type="EMBL" id="CAH1790456.1"/>
    </source>
</evidence>
<dbReference type="PROSITE" id="PS00028">
    <property type="entry name" value="ZINC_FINGER_C2H2_1"/>
    <property type="match status" value="1"/>
</dbReference>
<feature type="compositionally biased region" description="Low complexity" evidence="1">
    <location>
        <begin position="35"/>
        <end position="46"/>
    </location>
</feature>
<reference evidence="2" key="1">
    <citation type="submission" date="2022-03" db="EMBL/GenBank/DDBJ databases">
        <authorList>
            <person name="Martin C."/>
        </authorList>
    </citation>
    <scope>NUCLEOTIDE SEQUENCE</scope>
</reference>
<proteinExistence type="predicted"/>
<feature type="region of interest" description="Disordered" evidence="1">
    <location>
        <begin position="27"/>
        <end position="67"/>
    </location>
</feature>
<feature type="compositionally biased region" description="Basic residues" evidence="1">
    <location>
        <begin position="394"/>
        <end position="417"/>
    </location>
</feature>
<dbReference type="InterPro" id="IPR013087">
    <property type="entry name" value="Znf_C2H2_type"/>
</dbReference>
<gene>
    <name evidence="2" type="ORF">OFUS_LOCUS15660</name>
</gene>
<dbReference type="Pfam" id="PF13912">
    <property type="entry name" value="zf-C2H2_6"/>
    <property type="match status" value="1"/>
</dbReference>
<accession>A0A8J1UXK0</accession>
<feature type="region of interest" description="Disordered" evidence="1">
    <location>
        <begin position="394"/>
        <end position="426"/>
    </location>
</feature>
<evidence type="ECO:0000313" key="3">
    <source>
        <dbReference type="Proteomes" id="UP000749559"/>
    </source>
</evidence>
<protein>
    <submittedName>
        <fullName evidence="2">Uncharacterized protein</fullName>
    </submittedName>
</protein>
<dbReference type="SMART" id="SM00355">
    <property type="entry name" value="ZnF_C2H2"/>
    <property type="match status" value="1"/>
</dbReference>
<dbReference type="SUPFAM" id="SSF57667">
    <property type="entry name" value="beta-beta-alpha zinc fingers"/>
    <property type="match status" value="1"/>
</dbReference>
<dbReference type="Gene3D" id="3.30.160.60">
    <property type="entry name" value="Classic Zinc Finger"/>
    <property type="match status" value="1"/>
</dbReference>
<keyword evidence="3" id="KW-1185">Reference proteome</keyword>
<dbReference type="EMBL" id="CAIIXF020000007">
    <property type="protein sequence ID" value="CAH1790456.1"/>
    <property type="molecule type" value="Genomic_DNA"/>
</dbReference>
<evidence type="ECO:0000256" key="1">
    <source>
        <dbReference type="SAM" id="MobiDB-lite"/>
    </source>
</evidence>
<dbReference type="PROSITE" id="PS50157">
    <property type="entry name" value="ZINC_FINGER_C2H2_2"/>
    <property type="match status" value="1"/>
</dbReference>
<comment type="caution">
    <text evidence="2">The sequence shown here is derived from an EMBL/GenBank/DDBJ whole genome shotgun (WGS) entry which is preliminary data.</text>
</comment>
<dbReference type="Proteomes" id="UP000749559">
    <property type="component" value="Unassembled WGS sequence"/>
</dbReference>
<name>A0A8J1UXK0_OWEFU</name>
<organism evidence="2 3">
    <name type="scientific">Owenia fusiformis</name>
    <name type="common">Polychaete worm</name>
    <dbReference type="NCBI Taxonomy" id="6347"/>
    <lineage>
        <taxon>Eukaryota</taxon>
        <taxon>Metazoa</taxon>
        <taxon>Spiralia</taxon>
        <taxon>Lophotrochozoa</taxon>
        <taxon>Annelida</taxon>
        <taxon>Polychaeta</taxon>
        <taxon>Sedentaria</taxon>
        <taxon>Canalipalpata</taxon>
        <taxon>Sabellida</taxon>
        <taxon>Oweniida</taxon>
        <taxon>Oweniidae</taxon>
        <taxon>Owenia</taxon>
    </lineage>
</organism>
<dbReference type="InterPro" id="IPR036236">
    <property type="entry name" value="Znf_C2H2_sf"/>
</dbReference>